<evidence type="ECO:0000256" key="1">
    <source>
        <dbReference type="ARBA" id="ARBA00006151"/>
    </source>
</evidence>
<dbReference type="InterPro" id="IPR038294">
    <property type="entry name" value="SLBP_RNA_bind_sf"/>
</dbReference>
<evidence type="ECO:0000313" key="5">
    <source>
        <dbReference type="EMBL" id="GFH48915.1"/>
    </source>
</evidence>
<feature type="domain" description="Histone RNA hairpin-binding protein RNA-binding" evidence="4">
    <location>
        <begin position="62"/>
        <end position="131"/>
    </location>
</feature>
<feature type="compositionally biased region" description="Polar residues" evidence="3">
    <location>
        <begin position="37"/>
        <end position="49"/>
    </location>
</feature>
<dbReference type="PANTHER" id="PTHR17408">
    <property type="entry name" value="HISTONE RNA HAIRPIN-BINDING PROTEIN"/>
    <property type="match status" value="1"/>
</dbReference>
<dbReference type="AlphaFoldDB" id="A0AAD3CQD6"/>
<dbReference type="Pfam" id="PF15247">
    <property type="entry name" value="SLBP_RNA_bind"/>
    <property type="match status" value="1"/>
</dbReference>
<gene>
    <name evidence="5" type="ORF">CTEN210_05391</name>
</gene>
<dbReference type="InterPro" id="IPR029344">
    <property type="entry name" value="SLBP_RNA_bind"/>
</dbReference>
<evidence type="ECO:0000259" key="4">
    <source>
        <dbReference type="Pfam" id="PF15247"/>
    </source>
</evidence>
<organism evidence="5 6">
    <name type="scientific">Chaetoceros tenuissimus</name>
    <dbReference type="NCBI Taxonomy" id="426638"/>
    <lineage>
        <taxon>Eukaryota</taxon>
        <taxon>Sar</taxon>
        <taxon>Stramenopiles</taxon>
        <taxon>Ochrophyta</taxon>
        <taxon>Bacillariophyta</taxon>
        <taxon>Coscinodiscophyceae</taxon>
        <taxon>Chaetocerotophycidae</taxon>
        <taxon>Chaetocerotales</taxon>
        <taxon>Chaetocerotaceae</taxon>
        <taxon>Chaetoceros</taxon>
    </lineage>
</organism>
<name>A0AAD3CQD6_9STRA</name>
<keyword evidence="2" id="KW-0694">RNA-binding</keyword>
<protein>
    <recommendedName>
        <fullName evidence="4">Histone RNA hairpin-binding protein RNA-binding domain-containing protein</fullName>
    </recommendedName>
</protein>
<dbReference type="Gene3D" id="1.10.8.1120">
    <property type="entry name" value="Histone RNA hairpin-binding protein RNA-binding domain"/>
    <property type="match status" value="1"/>
</dbReference>
<feature type="region of interest" description="Disordered" evidence="3">
    <location>
        <begin position="1"/>
        <end position="60"/>
    </location>
</feature>
<dbReference type="InterPro" id="IPR026502">
    <property type="entry name" value="SLBP1/SLBP2"/>
</dbReference>
<evidence type="ECO:0000256" key="3">
    <source>
        <dbReference type="SAM" id="MobiDB-lite"/>
    </source>
</evidence>
<feature type="compositionally biased region" description="Polar residues" evidence="3">
    <location>
        <begin position="7"/>
        <end position="27"/>
    </location>
</feature>
<dbReference type="EMBL" id="BLLK01000029">
    <property type="protein sequence ID" value="GFH48915.1"/>
    <property type="molecule type" value="Genomic_DNA"/>
</dbReference>
<accession>A0AAD3CQD6</accession>
<reference evidence="5 6" key="1">
    <citation type="journal article" date="2021" name="Sci. Rep.">
        <title>The genome of the diatom Chaetoceros tenuissimus carries an ancient integrated fragment of an extant virus.</title>
        <authorList>
            <person name="Hongo Y."/>
            <person name="Kimura K."/>
            <person name="Takaki Y."/>
            <person name="Yoshida Y."/>
            <person name="Baba S."/>
            <person name="Kobayashi G."/>
            <person name="Nagasaki K."/>
            <person name="Hano T."/>
            <person name="Tomaru Y."/>
        </authorList>
    </citation>
    <scope>NUCLEOTIDE SEQUENCE [LARGE SCALE GENOMIC DNA]</scope>
    <source>
        <strain evidence="5 6">NIES-3715</strain>
    </source>
</reference>
<dbReference type="Proteomes" id="UP001054902">
    <property type="component" value="Unassembled WGS sequence"/>
</dbReference>
<feature type="region of interest" description="Disordered" evidence="3">
    <location>
        <begin position="143"/>
        <end position="167"/>
    </location>
</feature>
<dbReference type="GO" id="GO:0003729">
    <property type="term" value="F:mRNA binding"/>
    <property type="evidence" value="ECO:0007669"/>
    <property type="project" value="InterPro"/>
</dbReference>
<dbReference type="GO" id="GO:0071207">
    <property type="term" value="F:histone pre-mRNA stem-loop binding"/>
    <property type="evidence" value="ECO:0007669"/>
    <property type="project" value="TreeGrafter"/>
</dbReference>
<comment type="caution">
    <text evidence="5">The sequence shown here is derived from an EMBL/GenBank/DDBJ whole genome shotgun (WGS) entry which is preliminary data.</text>
</comment>
<keyword evidence="6" id="KW-1185">Reference proteome</keyword>
<dbReference type="PANTHER" id="PTHR17408:SF0">
    <property type="entry name" value="HISTONE RNA HAIRPIN-BINDING PROTEIN"/>
    <property type="match status" value="1"/>
</dbReference>
<dbReference type="GO" id="GO:0071204">
    <property type="term" value="C:histone pre-mRNA 3'end processing complex"/>
    <property type="evidence" value="ECO:0007669"/>
    <property type="project" value="TreeGrafter"/>
</dbReference>
<feature type="compositionally biased region" description="Basic and acidic residues" evidence="3">
    <location>
        <begin position="143"/>
        <end position="159"/>
    </location>
</feature>
<evidence type="ECO:0000313" key="6">
    <source>
        <dbReference type="Proteomes" id="UP001054902"/>
    </source>
</evidence>
<dbReference type="GO" id="GO:0006398">
    <property type="term" value="P:mRNA 3'-end processing by stem-loop binding and cleavage"/>
    <property type="evidence" value="ECO:0007669"/>
    <property type="project" value="TreeGrafter"/>
</dbReference>
<dbReference type="GO" id="GO:0051028">
    <property type="term" value="P:mRNA transport"/>
    <property type="evidence" value="ECO:0007669"/>
    <property type="project" value="TreeGrafter"/>
</dbReference>
<evidence type="ECO:0000256" key="2">
    <source>
        <dbReference type="ARBA" id="ARBA00022884"/>
    </source>
</evidence>
<comment type="similarity">
    <text evidence="1">Belongs to the SLBP family.</text>
</comment>
<proteinExistence type="inferred from homology"/>
<dbReference type="GO" id="GO:0005737">
    <property type="term" value="C:cytoplasm"/>
    <property type="evidence" value="ECO:0007669"/>
    <property type="project" value="TreeGrafter"/>
</dbReference>
<sequence length="227" mass="25993">MAKRTFLSPNSVNFQKRTHTDTPSGLNENPKRRKTNFKNATGKQYTNNDSEIKKLDPAVPAEAQRIKTRLKMIQKGKNTAGYDEYIRKVPKHQRKRIKEHPMTPDHTLDLPNRRWQGQVKAWRIALHQFDPEDLKSDIQMEEVKEKTAEPPKQELKKSSDTVQDSQIAKATSEGLLVDFASNDTLGEAEKGADEGVVDCTFAADKEIDQWENIEEQIDFDDSDDDLL</sequence>